<protein>
    <submittedName>
        <fullName evidence="3">Uncharacterized protein</fullName>
    </submittedName>
</protein>
<accession>A0A419A5N8</accession>
<dbReference type="AlphaFoldDB" id="A0A419A5N8"/>
<evidence type="ECO:0000313" key="3">
    <source>
        <dbReference type="EMBL" id="RJL11100.1"/>
    </source>
</evidence>
<evidence type="ECO:0000313" key="4">
    <source>
        <dbReference type="Proteomes" id="UP000283587"/>
    </source>
</evidence>
<proteinExistence type="predicted"/>
<evidence type="ECO:0000256" key="2">
    <source>
        <dbReference type="SAM" id="SignalP"/>
    </source>
</evidence>
<keyword evidence="2" id="KW-0732">Signal</keyword>
<dbReference type="Proteomes" id="UP000283587">
    <property type="component" value="Unassembled WGS sequence"/>
</dbReference>
<reference evidence="4" key="1">
    <citation type="submission" date="2018-09" db="EMBL/GenBank/DDBJ databases">
        <title>Paracoccus onubensis nov. sp. a moderate halophilic bacterium isolated from Gruta de las Maravillas (Aracena, Spain).</title>
        <authorList>
            <person name="Jurado V."/>
            <person name="Gutierrez-Patricio S."/>
            <person name="Gonzalez-Pimentel J.L."/>
            <person name="Miller A.Z."/>
            <person name="Laiz L."/>
            <person name="Saiz-Jimenez C."/>
        </authorList>
    </citation>
    <scope>NUCLEOTIDE SEQUENCE [LARGE SCALE GENOMIC DNA]</scope>
    <source>
        <strain evidence="4">DSM 26381</strain>
    </source>
</reference>
<keyword evidence="1" id="KW-1133">Transmembrane helix</keyword>
<keyword evidence="1" id="KW-0472">Membrane</keyword>
<sequence>MRPMTAALAIGGACAACCAFPVAAGLGIFAAAGGAAYLGGIAGGAIILGLAGPGWYLLRRRRRAMPSTALPAPACGCAGPKLPAPGQDAAPDVIACTLMAEDFRSRAAWIRDLARRHLKAATRSPLSLHLVYRPEAAGDIREMLRRERECCAFLRFELRVADDGVHLLITAPEAARAPADMLFDHFAPDLANPQAA</sequence>
<gene>
    <name evidence="3" type="ORF">D3P05_13495</name>
</gene>
<keyword evidence="1" id="KW-0812">Transmembrane</keyword>
<feature type="transmembrane region" description="Helical" evidence="1">
    <location>
        <begin position="35"/>
        <end position="58"/>
    </location>
</feature>
<dbReference type="EMBL" id="QZEW01000055">
    <property type="protein sequence ID" value="RJL11100.1"/>
    <property type="molecule type" value="Genomic_DNA"/>
</dbReference>
<organism evidence="3 4">
    <name type="scientific">Paracoccus siganidrum</name>
    <dbReference type="NCBI Taxonomy" id="1276757"/>
    <lineage>
        <taxon>Bacteria</taxon>
        <taxon>Pseudomonadati</taxon>
        <taxon>Pseudomonadota</taxon>
        <taxon>Alphaproteobacteria</taxon>
        <taxon>Rhodobacterales</taxon>
        <taxon>Paracoccaceae</taxon>
        <taxon>Paracoccus</taxon>
    </lineage>
</organism>
<evidence type="ECO:0000256" key="1">
    <source>
        <dbReference type="SAM" id="Phobius"/>
    </source>
</evidence>
<comment type="caution">
    <text evidence="3">The sequence shown here is derived from an EMBL/GenBank/DDBJ whole genome shotgun (WGS) entry which is preliminary data.</text>
</comment>
<feature type="signal peptide" evidence="2">
    <location>
        <begin position="1"/>
        <end position="24"/>
    </location>
</feature>
<keyword evidence="4" id="KW-1185">Reference proteome</keyword>
<dbReference type="RefSeq" id="WP_119898680.1">
    <property type="nucleotide sequence ID" value="NZ_QNRC01000030.1"/>
</dbReference>
<dbReference type="OrthoDB" id="8421706at2"/>
<name>A0A419A5N8_9RHOB</name>
<feature type="chain" id="PRO_5019355228" evidence="2">
    <location>
        <begin position="25"/>
        <end position="196"/>
    </location>
</feature>